<sequence>MTGDHGWWSGIDIIDANATSLQVLTLALNHLGKFWDINLDLYDCEALEHVMLSVAITEDGDELLYLWRALSYLDSRQLQSVKVHIHLLSGHLEFQVSSDVEMRLWDIDVLLVRRLGGKAGAEVCVHLHFYLRTGREETVMSLQALYAQNSRIYPSITQYLRNYAIIILTHLIIPQIFAV</sequence>
<keyword evidence="2" id="KW-1185">Reference proteome</keyword>
<dbReference type="EMBL" id="KZ293751">
    <property type="protein sequence ID" value="PBK80171.1"/>
    <property type="molecule type" value="Genomic_DNA"/>
</dbReference>
<accession>A0A2H3CAU0</accession>
<organism evidence="1 2">
    <name type="scientific">Armillaria gallica</name>
    <name type="common">Bulbous honey fungus</name>
    <name type="synonym">Armillaria bulbosa</name>
    <dbReference type="NCBI Taxonomy" id="47427"/>
    <lineage>
        <taxon>Eukaryota</taxon>
        <taxon>Fungi</taxon>
        <taxon>Dikarya</taxon>
        <taxon>Basidiomycota</taxon>
        <taxon>Agaricomycotina</taxon>
        <taxon>Agaricomycetes</taxon>
        <taxon>Agaricomycetidae</taxon>
        <taxon>Agaricales</taxon>
        <taxon>Marasmiineae</taxon>
        <taxon>Physalacriaceae</taxon>
        <taxon>Armillaria</taxon>
    </lineage>
</organism>
<protein>
    <submittedName>
        <fullName evidence="1">Uncharacterized protein</fullName>
    </submittedName>
</protein>
<dbReference type="Proteomes" id="UP000217790">
    <property type="component" value="Unassembled WGS sequence"/>
</dbReference>
<name>A0A2H3CAU0_ARMGA</name>
<proteinExistence type="predicted"/>
<reference evidence="2" key="1">
    <citation type="journal article" date="2017" name="Nat. Ecol. Evol.">
        <title>Genome expansion and lineage-specific genetic innovations in the forest pathogenic fungi Armillaria.</title>
        <authorList>
            <person name="Sipos G."/>
            <person name="Prasanna A.N."/>
            <person name="Walter M.C."/>
            <person name="O'Connor E."/>
            <person name="Balint B."/>
            <person name="Krizsan K."/>
            <person name="Kiss B."/>
            <person name="Hess J."/>
            <person name="Varga T."/>
            <person name="Slot J."/>
            <person name="Riley R."/>
            <person name="Boka B."/>
            <person name="Rigling D."/>
            <person name="Barry K."/>
            <person name="Lee J."/>
            <person name="Mihaltcheva S."/>
            <person name="LaButti K."/>
            <person name="Lipzen A."/>
            <person name="Waldron R."/>
            <person name="Moloney N.M."/>
            <person name="Sperisen C."/>
            <person name="Kredics L."/>
            <person name="Vagvoelgyi C."/>
            <person name="Patrignani A."/>
            <person name="Fitzpatrick D."/>
            <person name="Nagy I."/>
            <person name="Doyle S."/>
            <person name="Anderson J.B."/>
            <person name="Grigoriev I.V."/>
            <person name="Gueldener U."/>
            <person name="Muensterkoetter M."/>
            <person name="Nagy L.G."/>
        </authorList>
    </citation>
    <scope>NUCLEOTIDE SEQUENCE [LARGE SCALE GENOMIC DNA]</scope>
    <source>
        <strain evidence="2">Ar21-2</strain>
    </source>
</reference>
<gene>
    <name evidence="1" type="ORF">ARMGADRAFT_1092470</name>
</gene>
<evidence type="ECO:0000313" key="2">
    <source>
        <dbReference type="Proteomes" id="UP000217790"/>
    </source>
</evidence>
<evidence type="ECO:0000313" key="1">
    <source>
        <dbReference type="EMBL" id="PBK80171.1"/>
    </source>
</evidence>
<dbReference type="AlphaFoldDB" id="A0A2H3CAU0"/>
<dbReference type="InParanoid" id="A0A2H3CAU0"/>